<proteinExistence type="inferred from homology"/>
<dbReference type="Proteomes" id="UP001321473">
    <property type="component" value="Unassembled WGS sequence"/>
</dbReference>
<dbReference type="PANTHER" id="PTHR24096">
    <property type="entry name" value="LONG-CHAIN-FATTY-ACID--COA LIGASE"/>
    <property type="match status" value="1"/>
</dbReference>
<keyword evidence="7" id="KW-1185">Reference proteome</keyword>
<dbReference type="Gene3D" id="3.40.50.12780">
    <property type="entry name" value="N-terminal domain of ligase-like"/>
    <property type="match status" value="1"/>
</dbReference>
<dbReference type="InterPro" id="IPR042099">
    <property type="entry name" value="ANL_N_sf"/>
</dbReference>
<keyword evidence="4" id="KW-0576">Peroxisome</keyword>
<evidence type="ECO:0000256" key="3">
    <source>
        <dbReference type="ARBA" id="ARBA00022598"/>
    </source>
</evidence>
<gene>
    <name evidence="6" type="ORF">V5799_006778</name>
</gene>
<organism evidence="6 7">
    <name type="scientific">Amblyomma americanum</name>
    <name type="common">Lone star tick</name>
    <dbReference type="NCBI Taxonomy" id="6943"/>
    <lineage>
        <taxon>Eukaryota</taxon>
        <taxon>Metazoa</taxon>
        <taxon>Ecdysozoa</taxon>
        <taxon>Arthropoda</taxon>
        <taxon>Chelicerata</taxon>
        <taxon>Arachnida</taxon>
        <taxon>Acari</taxon>
        <taxon>Parasitiformes</taxon>
        <taxon>Ixodida</taxon>
        <taxon>Ixodoidea</taxon>
        <taxon>Ixodidae</taxon>
        <taxon>Amblyomminae</taxon>
        <taxon>Amblyomma</taxon>
    </lineage>
</organism>
<name>A0AAQ4DVF2_AMBAM</name>
<dbReference type="PANTHER" id="PTHR24096:SF149">
    <property type="entry name" value="AMP-BINDING DOMAIN-CONTAINING PROTEIN-RELATED"/>
    <property type="match status" value="1"/>
</dbReference>
<dbReference type="EMBL" id="JARKHS020026342">
    <property type="protein sequence ID" value="KAK8766442.1"/>
    <property type="molecule type" value="Genomic_DNA"/>
</dbReference>
<sequence length="138" mass="14854">MESLRRFAAGLQRLGLGRGDRVYISVQSSIDAFIAMCAIACTGAAIVTGSGPEFEAEHMRNAGVTHILTDPVSVSTLPRNDQSLCIKVINTETGTVLGPMELGEVLVHSDTFMMLGYTQEPEETPAAFTDDGWFRTGE</sequence>
<comment type="similarity">
    <text evidence="2">Belongs to the ATP-dependent AMP-binding enzyme family.</text>
</comment>
<evidence type="ECO:0000313" key="7">
    <source>
        <dbReference type="Proteomes" id="UP001321473"/>
    </source>
</evidence>
<dbReference type="GO" id="GO:0005777">
    <property type="term" value="C:peroxisome"/>
    <property type="evidence" value="ECO:0007669"/>
    <property type="project" value="UniProtKB-SubCell"/>
</dbReference>
<evidence type="ECO:0000259" key="5">
    <source>
        <dbReference type="Pfam" id="PF00501"/>
    </source>
</evidence>
<evidence type="ECO:0000256" key="1">
    <source>
        <dbReference type="ARBA" id="ARBA00004275"/>
    </source>
</evidence>
<dbReference type="Pfam" id="PF00501">
    <property type="entry name" value="AMP-binding"/>
    <property type="match status" value="1"/>
</dbReference>
<protein>
    <recommendedName>
        <fullName evidence="5">AMP-dependent synthetase/ligase domain-containing protein</fullName>
    </recommendedName>
</protein>
<dbReference type="Gene3D" id="2.30.38.10">
    <property type="entry name" value="Luciferase, Domain 3"/>
    <property type="match status" value="1"/>
</dbReference>
<feature type="domain" description="AMP-dependent synthetase/ligase" evidence="5">
    <location>
        <begin position="4"/>
        <end position="68"/>
    </location>
</feature>
<evidence type="ECO:0000256" key="2">
    <source>
        <dbReference type="ARBA" id="ARBA00006432"/>
    </source>
</evidence>
<keyword evidence="3" id="KW-0436">Ligase</keyword>
<dbReference type="AlphaFoldDB" id="A0AAQ4DVF2"/>
<evidence type="ECO:0000256" key="4">
    <source>
        <dbReference type="ARBA" id="ARBA00023140"/>
    </source>
</evidence>
<dbReference type="GO" id="GO:0016405">
    <property type="term" value="F:CoA-ligase activity"/>
    <property type="evidence" value="ECO:0007669"/>
    <property type="project" value="TreeGrafter"/>
</dbReference>
<dbReference type="InterPro" id="IPR000873">
    <property type="entry name" value="AMP-dep_synth/lig_dom"/>
</dbReference>
<comment type="caution">
    <text evidence="6">The sequence shown here is derived from an EMBL/GenBank/DDBJ whole genome shotgun (WGS) entry which is preliminary data.</text>
</comment>
<dbReference type="SUPFAM" id="SSF56801">
    <property type="entry name" value="Acetyl-CoA synthetase-like"/>
    <property type="match status" value="2"/>
</dbReference>
<comment type="subcellular location">
    <subcellularLocation>
        <location evidence="1">Peroxisome</location>
    </subcellularLocation>
</comment>
<reference evidence="6 7" key="1">
    <citation type="journal article" date="2023" name="Arcadia Sci">
        <title>De novo assembly of a long-read Amblyomma americanum tick genome.</title>
        <authorList>
            <person name="Chou S."/>
            <person name="Poskanzer K.E."/>
            <person name="Rollins M."/>
            <person name="Thuy-Boun P.S."/>
        </authorList>
    </citation>
    <scope>NUCLEOTIDE SEQUENCE [LARGE SCALE GENOMIC DNA]</scope>
    <source>
        <strain evidence="6">F_SG_1</strain>
        <tissue evidence="6">Salivary glands</tissue>
    </source>
</reference>
<accession>A0AAQ4DVF2</accession>
<evidence type="ECO:0000313" key="6">
    <source>
        <dbReference type="EMBL" id="KAK8766442.1"/>
    </source>
</evidence>